<comment type="caution">
    <text evidence="5">The sequence shown here is derived from an EMBL/GenBank/DDBJ whole genome shotgun (WGS) entry which is preliminary data.</text>
</comment>
<keyword evidence="2" id="KW-0326">Glycosidase</keyword>
<keyword evidence="1" id="KW-0378">Hydrolase</keyword>
<accession>A0ABW4GKZ1</accession>
<proteinExistence type="predicted"/>
<organism evidence="5 6">
    <name type="scientific">Nonomuraea guangzhouensis</name>
    <dbReference type="NCBI Taxonomy" id="1291555"/>
    <lineage>
        <taxon>Bacteria</taxon>
        <taxon>Bacillati</taxon>
        <taxon>Actinomycetota</taxon>
        <taxon>Actinomycetes</taxon>
        <taxon>Streptosporangiales</taxon>
        <taxon>Streptosporangiaceae</taxon>
        <taxon>Nonomuraea</taxon>
    </lineage>
</organism>
<evidence type="ECO:0000256" key="2">
    <source>
        <dbReference type="ARBA" id="ARBA00023295"/>
    </source>
</evidence>
<evidence type="ECO:0000256" key="3">
    <source>
        <dbReference type="SAM" id="MobiDB-lite"/>
    </source>
</evidence>
<evidence type="ECO:0000313" key="6">
    <source>
        <dbReference type="Proteomes" id="UP001597097"/>
    </source>
</evidence>
<dbReference type="Pfam" id="PF01229">
    <property type="entry name" value="Glyco_hydro_39"/>
    <property type="match status" value="2"/>
</dbReference>
<protein>
    <recommendedName>
        <fullName evidence="4">Glycosyl hydrolases family 39 N-terminal catalytic domain-containing protein</fullName>
    </recommendedName>
</protein>
<name>A0ABW4GKZ1_9ACTN</name>
<feature type="region of interest" description="Disordered" evidence="3">
    <location>
        <begin position="1"/>
        <end position="22"/>
    </location>
</feature>
<feature type="domain" description="Glycosyl hydrolases family 39 N-terminal catalytic" evidence="4">
    <location>
        <begin position="140"/>
        <end position="374"/>
    </location>
</feature>
<sequence>MSTADAARRDWQERLHQASGEAVPAAELTLQAPAGLRAVPGAGHVTLTWEPVPEAIGYLVHRDGVPVSQPDVDVAAVPECRYVDTGHGAASYTVAAIATMETVGPASDAVPAAPLGSGPAASLEGGAAAASAAGGSAAVAVRVDAAAVTRELPRPWRYMIGSEHLSYLLSEDETGGRPIGAELTEALRIVREEFGVETVRAHAILGDDLGVYKEVDGQAVYDFGKVDEVYDAIMALGLRPIVELGYMPRDLAADPSRTVFGYEAIISPPKDFEAWSDLVRALVEHLAERYGIHELIDNWAFEVWNEPNLAVFWTGTPEEYFLLYDVSAAAVKNVHPELRVGGPASAANGWVEELLAHIAESGAELDFISTHTYGNAPLDWRPALARHGRPDTPVWWTEWGPTPTHFHGIGDGPFGAAFLLHGMKSAAGRLAAVSHWVASDHFEELGRPPRLFHGGFGLLTVGNLRKPRFHALTLAARLGDAELATVVEGDAGGVEVWAARHADGRVGVLAWNSTLNQAQADGAVELSRAVSLTVAGLDGDYTVTHHRIDGEHSNIEAAWRSMGGGDWPADGQWDKLRSVNTLDELTPATVLTATDGALTVDFDLPMPGVSFVELTPPPH</sequence>
<feature type="domain" description="Glycosyl hydrolases family 39 N-terminal catalytic" evidence="4">
    <location>
        <begin position="390"/>
        <end position="581"/>
    </location>
</feature>
<dbReference type="InterPro" id="IPR051923">
    <property type="entry name" value="Glycosyl_Hydrolase_39"/>
</dbReference>
<dbReference type="PANTHER" id="PTHR12631">
    <property type="entry name" value="ALPHA-L-IDURONIDASE"/>
    <property type="match status" value="1"/>
</dbReference>
<dbReference type="Proteomes" id="UP001597097">
    <property type="component" value="Unassembled WGS sequence"/>
</dbReference>
<keyword evidence="6" id="KW-1185">Reference proteome</keyword>
<reference evidence="6" key="1">
    <citation type="journal article" date="2019" name="Int. J. Syst. Evol. Microbiol.">
        <title>The Global Catalogue of Microorganisms (GCM) 10K type strain sequencing project: providing services to taxonomists for standard genome sequencing and annotation.</title>
        <authorList>
            <consortium name="The Broad Institute Genomics Platform"/>
            <consortium name="The Broad Institute Genome Sequencing Center for Infectious Disease"/>
            <person name="Wu L."/>
            <person name="Ma J."/>
        </authorList>
    </citation>
    <scope>NUCLEOTIDE SEQUENCE [LARGE SCALE GENOMIC DNA]</scope>
    <source>
        <strain evidence="6">CGMCC 1.15399</strain>
    </source>
</reference>
<dbReference type="PROSITE" id="PS01027">
    <property type="entry name" value="GLYCOSYL_HYDROL_F39"/>
    <property type="match status" value="1"/>
</dbReference>
<gene>
    <name evidence="5" type="ORF">ACFSJ0_40610</name>
</gene>
<evidence type="ECO:0000256" key="1">
    <source>
        <dbReference type="ARBA" id="ARBA00022801"/>
    </source>
</evidence>
<dbReference type="RefSeq" id="WP_219529820.1">
    <property type="nucleotide sequence ID" value="NZ_JAHKRM010000007.1"/>
</dbReference>
<evidence type="ECO:0000313" key="5">
    <source>
        <dbReference type="EMBL" id="MFD1543402.1"/>
    </source>
</evidence>
<evidence type="ECO:0000259" key="4">
    <source>
        <dbReference type="Pfam" id="PF01229"/>
    </source>
</evidence>
<dbReference type="EMBL" id="JBHUCM010000038">
    <property type="protein sequence ID" value="MFD1543402.1"/>
    <property type="molecule type" value="Genomic_DNA"/>
</dbReference>
<dbReference type="PANTHER" id="PTHR12631:SF10">
    <property type="entry name" value="BETA-XYLOSIDASE-LIKE PROTEIN-RELATED"/>
    <property type="match status" value="1"/>
</dbReference>
<dbReference type="InterPro" id="IPR049166">
    <property type="entry name" value="GH39_cat"/>
</dbReference>
<dbReference type="InterPro" id="IPR049165">
    <property type="entry name" value="GH39_as"/>
</dbReference>
<feature type="compositionally biased region" description="Basic and acidic residues" evidence="3">
    <location>
        <begin position="1"/>
        <end position="16"/>
    </location>
</feature>